<organism evidence="2 3">
    <name type="scientific">Brassica cretica</name>
    <name type="common">Mustard</name>
    <dbReference type="NCBI Taxonomy" id="69181"/>
    <lineage>
        <taxon>Eukaryota</taxon>
        <taxon>Viridiplantae</taxon>
        <taxon>Streptophyta</taxon>
        <taxon>Embryophyta</taxon>
        <taxon>Tracheophyta</taxon>
        <taxon>Spermatophyta</taxon>
        <taxon>Magnoliopsida</taxon>
        <taxon>eudicotyledons</taxon>
        <taxon>Gunneridae</taxon>
        <taxon>Pentapetalae</taxon>
        <taxon>rosids</taxon>
        <taxon>malvids</taxon>
        <taxon>Brassicales</taxon>
        <taxon>Brassicaceae</taxon>
        <taxon>Brassiceae</taxon>
        <taxon>Brassica</taxon>
    </lineage>
</organism>
<dbReference type="Proteomes" id="UP000712600">
    <property type="component" value="Unassembled WGS sequence"/>
</dbReference>
<evidence type="ECO:0000313" key="3">
    <source>
        <dbReference type="Proteomes" id="UP000712600"/>
    </source>
</evidence>
<gene>
    <name evidence="2" type="ORF">F2Q69_00032734</name>
</gene>
<feature type="transmembrane region" description="Helical" evidence="1">
    <location>
        <begin position="61"/>
        <end position="83"/>
    </location>
</feature>
<sequence>MEGVIKPSAYSSPSCPVLNKERKRSEYIEFNNLEREEKEVRSTLESGARPARERPCRRRNLSLFVVVVPLRLFFAVLSTSALFDLWHRPHLLRWFGYGVTTRSSGGPRWRKWLACTVVVFSGRWRLLQLHRRRFELPGRESSSDSPSPAFSYGERRLPKFRASIWDPDVLWEKVTRLDLFHGRCGCRHGGFGSRRMRSQWKMMLSGESEEISSFDGTLRCDDSAEKNGLRSLEACRVLSSDERGFRRCLVQWRQGGGG</sequence>
<proteinExistence type="predicted"/>
<keyword evidence="1" id="KW-0472">Membrane</keyword>
<reference evidence="2" key="1">
    <citation type="submission" date="2019-12" db="EMBL/GenBank/DDBJ databases">
        <title>Genome sequencing and annotation of Brassica cretica.</title>
        <authorList>
            <person name="Studholme D.J."/>
            <person name="Sarris P."/>
        </authorList>
    </citation>
    <scope>NUCLEOTIDE SEQUENCE</scope>
    <source>
        <strain evidence="2">PFS-109/04</strain>
        <tissue evidence="2">Leaf</tissue>
    </source>
</reference>
<name>A0A8S9SH06_BRACR</name>
<accession>A0A8S9SH06</accession>
<keyword evidence="1" id="KW-0812">Transmembrane</keyword>
<evidence type="ECO:0000313" key="2">
    <source>
        <dbReference type="EMBL" id="KAF3601052.1"/>
    </source>
</evidence>
<protein>
    <recommendedName>
        <fullName evidence="4">Transmembrane protein</fullName>
    </recommendedName>
</protein>
<comment type="caution">
    <text evidence="2">The sequence shown here is derived from an EMBL/GenBank/DDBJ whole genome shotgun (WGS) entry which is preliminary data.</text>
</comment>
<dbReference type="EMBL" id="QGKX02000004">
    <property type="protein sequence ID" value="KAF3601052.1"/>
    <property type="molecule type" value="Genomic_DNA"/>
</dbReference>
<dbReference type="AlphaFoldDB" id="A0A8S9SH06"/>
<evidence type="ECO:0008006" key="4">
    <source>
        <dbReference type="Google" id="ProtNLM"/>
    </source>
</evidence>
<keyword evidence="1" id="KW-1133">Transmembrane helix</keyword>
<evidence type="ECO:0000256" key="1">
    <source>
        <dbReference type="SAM" id="Phobius"/>
    </source>
</evidence>